<dbReference type="HOGENOM" id="CLU_1122685_0_0_4"/>
<feature type="compositionally biased region" description="Low complexity" evidence="1">
    <location>
        <begin position="106"/>
        <end position="117"/>
    </location>
</feature>
<dbReference type="KEGG" id="app:CAP2UW1_0383"/>
<reference evidence="2" key="2">
    <citation type="submission" date="2009-09" db="EMBL/GenBank/DDBJ databases">
        <title>Complete sequence of chromosome of Candidatus Accumulibacter phosphatis clade IIA str. UW-1.</title>
        <authorList>
            <consortium name="US DOE Joint Genome Institute"/>
            <person name="Martin H.G."/>
            <person name="Ivanova N."/>
            <person name="Kunin V."/>
            <person name="Warnecke F."/>
            <person name="Barry K."/>
            <person name="He S."/>
            <person name="Salamov A."/>
            <person name="Szeto E."/>
            <person name="Dalin E."/>
            <person name="Pangilinan J.L."/>
            <person name="Lapidus A."/>
            <person name="Lowry S."/>
            <person name="Kyrpides N.C."/>
            <person name="McMahon K.D."/>
            <person name="Hugenholtz P."/>
        </authorList>
    </citation>
    <scope>NUCLEOTIDE SEQUENCE [LARGE SCALE GENOMIC DNA]</scope>
    <source>
        <strain evidence="2">UW-1</strain>
    </source>
</reference>
<evidence type="ECO:0000313" key="2">
    <source>
        <dbReference type="EMBL" id="ACV33736.1"/>
    </source>
</evidence>
<evidence type="ECO:0000256" key="1">
    <source>
        <dbReference type="SAM" id="MobiDB-lite"/>
    </source>
</evidence>
<sequence>MAASSLAIDVVSRRNRPVRTGTVKSRSMGSAPRQLWIRASLWSCPQPLQPVREIAWTGPAGWLSMTLQQAARRARREPLTSGMTAPVLRESAAGQTAREGSRSPRRGQGSRPGPLGRTRNTNAAPIRFPASTRRPYLGPADRPIGPGKRPTGTVLSRRAMAAHPDEAPRFLSSKRPQSHQGRSSDVRENRWLTCPERVPVTVRRVVADSPLDFRSPSKATGRCCGPFAFLRRQRRSRRCRAETSIAR</sequence>
<feature type="region of interest" description="Disordered" evidence="1">
    <location>
        <begin position="73"/>
        <end position="152"/>
    </location>
</feature>
<proteinExistence type="predicted"/>
<organism evidence="2">
    <name type="scientific">Accumulibacter regalis</name>
    <dbReference type="NCBI Taxonomy" id="522306"/>
    <lineage>
        <taxon>Bacteria</taxon>
        <taxon>Pseudomonadati</taxon>
        <taxon>Pseudomonadota</taxon>
        <taxon>Betaproteobacteria</taxon>
        <taxon>Candidatus Accumulibacter</taxon>
    </lineage>
</organism>
<gene>
    <name evidence="2" type="ordered locus">CAP2UW1_0383</name>
</gene>
<reference evidence="2" key="1">
    <citation type="submission" date="2009-08" db="EMBL/GenBank/DDBJ databases">
        <authorList>
            <consortium name="US DOE Joint Genome Institute"/>
            <person name="Lucas S."/>
            <person name="Copeland A."/>
            <person name="Lapidus A."/>
            <person name="Glavina del Rio T."/>
            <person name="Dalin E."/>
            <person name="Tice H."/>
            <person name="Bruce D."/>
            <person name="Barry K."/>
            <person name="Pitluck S."/>
            <person name="Lowry S."/>
            <person name="Larimer F."/>
            <person name="Land M."/>
            <person name="Hauser L."/>
            <person name="Kyrpides N."/>
            <person name="Ivanova N."/>
            <person name="McMahon K.D."/>
            <person name="Hugenholtz P."/>
        </authorList>
    </citation>
    <scope>NUCLEOTIDE SEQUENCE</scope>
    <source>
        <strain evidence="2">UW-1</strain>
    </source>
</reference>
<dbReference type="AlphaFoldDB" id="C7RKE5"/>
<feature type="region of interest" description="Disordered" evidence="1">
    <location>
        <begin position="166"/>
        <end position="187"/>
    </location>
</feature>
<accession>C7RKE5</accession>
<dbReference type="EMBL" id="CP001715">
    <property type="protein sequence ID" value="ACV33736.1"/>
    <property type="molecule type" value="Genomic_DNA"/>
</dbReference>
<name>C7RKE5_ACCRE</name>
<protein>
    <submittedName>
        <fullName evidence="2">Uncharacterized protein</fullName>
    </submittedName>
</protein>